<proteinExistence type="inferred from homology"/>
<keyword evidence="6" id="KW-1185">Reference proteome</keyword>
<name>A0AAQ3KJZ9_9LILI</name>
<dbReference type="PANTHER" id="PTHR11926:SF1534">
    <property type="entry name" value="GLYCOSYLTRANSFERASE"/>
    <property type="match status" value="1"/>
</dbReference>
<dbReference type="SUPFAM" id="SSF53756">
    <property type="entry name" value="UDP-Glycosyltransferase/glycogen phosphorylase"/>
    <property type="match status" value="1"/>
</dbReference>
<dbReference type="GO" id="GO:0080044">
    <property type="term" value="F:quercetin 7-O-glucosyltransferase activity"/>
    <property type="evidence" value="ECO:0007669"/>
    <property type="project" value="TreeGrafter"/>
</dbReference>
<evidence type="ECO:0000256" key="4">
    <source>
        <dbReference type="RuleBase" id="RU362057"/>
    </source>
</evidence>
<dbReference type="InterPro" id="IPR022357">
    <property type="entry name" value="MIP_CS"/>
</dbReference>
<dbReference type="Proteomes" id="UP001327560">
    <property type="component" value="Chromosome 5"/>
</dbReference>
<sequence length="460" mass="50871">MEHHFLIVSYIIQGHINPALSLGKRLASTFASAVTFSTSISAHRRMFPDLPTPDQEVHDGLVSYIPYSDGYDDGDRSDITSYKSNFQATSSKSVSAIIRSLAERGRPVTCVIHTLAWAADAARDHGIPSVLFWIQPATVFSILYHYCHGYDRVISSNIKNPGFVVNLPGLPPLTIREFPGILTISSDDPRFWISQLFLDMIRFLDQQKTVTKPTVLVNTFDELEADALASISEVKLLAVGPVVSSLSDQETACYGAALFKPKRYMEWLDSQPERSVVYVSFGSLAVLKKQQEGEIRRGLEETGRPYLWVVRKKATATAAAVEEEEEEEEVPTDDCKGMVVEWCSQVSVLSHAAVGCFVTHCGWNSTSETLACGVPAVGVPQWMDQVTNARMLEIWGAGVRAEVNGEGVLEGSELARCVEIVMGEEMRRRAKAWKEKGREALREGGSSYRNLRDFVAEIAG</sequence>
<gene>
    <name evidence="5" type="ORF">Cni_G17938</name>
</gene>
<keyword evidence="3" id="KW-0328">Glycosyltransferase</keyword>
<dbReference type="InterPro" id="IPR002213">
    <property type="entry name" value="UDP_glucos_trans"/>
</dbReference>
<organism evidence="5 6">
    <name type="scientific">Canna indica</name>
    <name type="common">Indian-shot</name>
    <dbReference type="NCBI Taxonomy" id="4628"/>
    <lineage>
        <taxon>Eukaryota</taxon>
        <taxon>Viridiplantae</taxon>
        <taxon>Streptophyta</taxon>
        <taxon>Embryophyta</taxon>
        <taxon>Tracheophyta</taxon>
        <taxon>Spermatophyta</taxon>
        <taxon>Magnoliopsida</taxon>
        <taxon>Liliopsida</taxon>
        <taxon>Zingiberales</taxon>
        <taxon>Cannaceae</taxon>
        <taxon>Canna</taxon>
    </lineage>
</organism>
<dbReference type="EC" id="2.4.1.-" evidence="4"/>
<evidence type="ECO:0000256" key="2">
    <source>
        <dbReference type="ARBA" id="ARBA00022679"/>
    </source>
</evidence>
<dbReference type="PROSITE" id="PS00375">
    <property type="entry name" value="UDPGT"/>
    <property type="match status" value="1"/>
</dbReference>
<dbReference type="PANTHER" id="PTHR11926">
    <property type="entry name" value="GLUCOSYL/GLUCURONOSYL TRANSFERASES"/>
    <property type="match status" value="1"/>
</dbReference>
<dbReference type="EMBL" id="CP136894">
    <property type="protein sequence ID" value="WOL09185.1"/>
    <property type="molecule type" value="Genomic_DNA"/>
</dbReference>
<dbReference type="GO" id="GO:0080043">
    <property type="term" value="F:quercetin 3-O-glucosyltransferase activity"/>
    <property type="evidence" value="ECO:0007669"/>
    <property type="project" value="TreeGrafter"/>
</dbReference>
<evidence type="ECO:0000256" key="3">
    <source>
        <dbReference type="RuleBase" id="RU003718"/>
    </source>
</evidence>
<dbReference type="AlphaFoldDB" id="A0AAQ3KJZ9"/>
<reference evidence="5 6" key="1">
    <citation type="submission" date="2023-10" db="EMBL/GenBank/DDBJ databases">
        <title>Chromosome-scale genome assembly provides insights into flower coloration mechanisms of Canna indica.</title>
        <authorList>
            <person name="Li C."/>
        </authorList>
    </citation>
    <scope>NUCLEOTIDE SEQUENCE [LARGE SCALE GENOMIC DNA]</scope>
    <source>
        <tissue evidence="5">Flower</tissue>
    </source>
</reference>
<dbReference type="CDD" id="cd03784">
    <property type="entry name" value="GT1_Gtf-like"/>
    <property type="match status" value="1"/>
</dbReference>
<evidence type="ECO:0000256" key="1">
    <source>
        <dbReference type="ARBA" id="ARBA00009995"/>
    </source>
</evidence>
<protein>
    <recommendedName>
        <fullName evidence="4">Glycosyltransferase</fullName>
        <ecNumber evidence="4">2.4.1.-</ecNumber>
    </recommendedName>
</protein>
<accession>A0AAQ3KJZ9</accession>
<dbReference type="InterPro" id="IPR035595">
    <property type="entry name" value="UDP_glycos_trans_CS"/>
</dbReference>
<dbReference type="FunFam" id="3.40.50.2000:FF:000019">
    <property type="entry name" value="Glycosyltransferase"/>
    <property type="match status" value="1"/>
</dbReference>
<evidence type="ECO:0000313" key="6">
    <source>
        <dbReference type="Proteomes" id="UP001327560"/>
    </source>
</evidence>
<keyword evidence="2 3" id="KW-0808">Transferase</keyword>
<dbReference type="Pfam" id="PF00201">
    <property type="entry name" value="UDPGT"/>
    <property type="match status" value="1"/>
</dbReference>
<evidence type="ECO:0000313" key="5">
    <source>
        <dbReference type="EMBL" id="WOL09185.1"/>
    </source>
</evidence>
<dbReference type="PROSITE" id="PS00221">
    <property type="entry name" value="MIP"/>
    <property type="match status" value="1"/>
</dbReference>
<comment type="similarity">
    <text evidence="1 3">Belongs to the UDP-glycosyltransferase family.</text>
</comment>
<dbReference type="Gene3D" id="3.40.50.2000">
    <property type="entry name" value="Glycogen Phosphorylase B"/>
    <property type="match status" value="2"/>
</dbReference>